<gene>
    <name evidence="1" type="ORF">CDAR_550061</name>
</gene>
<name>A0AAV4PL83_9ARAC</name>
<sequence>MTGRGQRGKNVTGRRARWMATFGSCNDGGRGGHMILHVQNSPDPLDTVLLPLEGVHVKRVRTIERRHPPHSKVIDDRTWSEREKCHRTPSKMDGHLRIL</sequence>
<organism evidence="1 2">
    <name type="scientific">Caerostris darwini</name>
    <dbReference type="NCBI Taxonomy" id="1538125"/>
    <lineage>
        <taxon>Eukaryota</taxon>
        <taxon>Metazoa</taxon>
        <taxon>Ecdysozoa</taxon>
        <taxon>Arthropoda</taxon>
        <taxon>Chelicerata</taxon>
        <taxon>Arachnida</taxon>
        <taxon>Araneae</taxon>
        <taxon>Araneomorphae</taxon>
        <taxon>Entelegynae</taxon>
        <taxon>Araneoidea</taxon>
        <taxon>Araneidae</taxon>
        <taxon>Caerostris</taxon>
    </lineage>
</organism>
<evidence type="ECO:0000313" key="2">
    <source>
        <dbReference type="Proteomes" id="UP001054837"/>
    </source>
</evidence>
<proteinExistence type="predicted"/>
<dbReference type="Proteomes" id="UP001054837">
    <property type="component" value="Unassembled WGS sequence"/>
</dbReference>
<keyword evidence="2" id="KW-1185">Reference proteome</keyword>
<protein>
    <submittedName>
        <fullName evidence="1">Uncharacterized protein</fullName>
    </submittedName>
</protein>
<accession>A0AAV4PL83</accession>
<evidence type="ECO:0000313" key="1">
    <source>
        <dbReference type="EMBL" id="GIX96629.1"/>
    </source>
</evidence>
<dbReference type="AlphaFoldDB" id="A0AAV4PL83"/>
<comment type="caution">
    <text evidence="1">The sequence shown here is derived from an EMBL/GenBank/DDBJ whole genome shotgun (WGS) entry which is preliminary data.</text>
</comment>
<dbReference type="EMBL" id="BPLQ01002951">
    <property type="protein sequence ID" value="GIX96629.1"/>
    <property type="molecule type" value="Genomic_DNA"/>
</dbReference>
<reference evidence="1 2" key="1">
    <citation type="submission" date="2021-06" db="EMBL/GenBank/DDBJ databases">
        <title>Caerostris darwini draft genome.</title>
        <authorList>
            <person name="Kono N."/>
            <person name="Arakawa K."/>
        </authorList>
    </citation>
    <scope>NUCLEOTIDE SEQUENCE [LARGE SCALE GENOMIC DNA]</scope>
</reference>